<dbReference type="VEuPathDB" id="TriTrypDB:LtaPh_2113000"/>
<evidence type="ECO:0000256" key="1">
    <source>
        <dbReference type="PROSITE-ProRule" id="PRU00221"/>
    </source>
</evidence>
<dbReference type="Gene3D" id="2.130.10.10">
    <property type="entry name" value="YVTN repeat-like/Quinoprotein amine dehydrogenase"/>
    <property type="match status" value="2"/>
</dbReference>
<dbReference type="AlphaFoldDB" id="A0A640KGP2"/>
<proteinExistence type="predicted"/>
<dbReference type="GO" id="GO:0030621">
    <property type="term" value="F:U4 snRNA binding"/>
    <property type="evidence" value="ECO:0007669"/>
    <property type="project" value="TreeGrafter"/>
</dbReference>
<evidence type="ECO:0000313" key="4">
    <source>
        <dbReference type="Proteomes" id="UP000419144"/>
    </source>
</evidence>
<dbReference type="GO" id="GO:0017070">
    <property type="term" value="F:U6 snRNA binding"/>
    <property type="evidence" value="ECO:0007669"/>
    <property type="project" value="TreeGrafter"/>
</dbReference>
<feature type="region of interest" description="Disordered" evidence="2">
    <location>
        <begin position="543"/>
        <end position="610"/>
    </location>
</feature>
<evidence type="ECO:0008006" key="5">
    <source>
        <dbReference type="Google" id="ProtNLM"/>
    </source>
</evidence>
<name>A0A640KGP2_LEITA</name>
<feature type="region of interest" description="Disordered" evidence="2">
    <location>
        <begin position="1"/>
        <end position="24"/>
    </location>
</feature>
<evidence type="ECO:0000313" key="3">
    <source>
        <dbReference type="EMBL" id="GET88371.1"/>
    </source>
</evidence>
<dbReference type="InterPro" id="IPR015943">
    <property type="entry name" value="WD40/YVTN_repeat-like_dom_sf"/>
</dbReference>
<feature type="repeat" description="WD" evidence="1">
    <location>
        <begin position="439"/>
        <end position="461"/>
    </location>
</feature>
<dbReference type="PANTHER" id="PTHR19846">
    <property type="entry name" value="WD40 REPEAT PROTEIN"/>
    <property type="match status" value="1"/>
</dbReference>
<dbReference type="Proteomes" id="UP000419144">
    <property type="component" value="Unassembled WGS sequence"/>
</dbReference>
<keyword evidence="1" id="KW-0853">WD repeat</keyword>
<feature type="repeat" description="WD" evidence="1">
    <location>
        <begin position="350"/>
        <end position="382"/>
    </location>
</feature>
<dbReference type="GO" id="GO:0000398">
    <property type="term" value="P:mRNA splicing, via spliceosome"/>
    <property type="evidence" value="ECO:0007669"/>
    <property type="project" value="TreeGrafter"/>
</dbReference>
<dbReference type="PROSITE" id="PS50082">
    <property type="entry name" value="WD_REPEATS_2"/>
    <property type="match status" value="3"/>
</dbReference>
<gene>
    <name evidence="3" type="ORF">LtaPh_2113000</name>
</gene>
<dbReference type="InterPro" id="IPR001680">
    <property type="entry name" value="WD40_rpt"/>
</dbReference>
<dbReference type="OrthoDB" id="6262491at2759"/>
<sequence length="610" mass="63945">MVSHQSTYVRVAPSPRFKDSQTPASSELVQLRVQHMLPQTTQRAKERVGKLKKLYTIPHALLLREHATAMAETLHRLHLVKAVRNIKVLGAGGGSNAVAGALCLPFHSCAALPSVPAVVSGDSTSSSFSFAHVLTGSADGLLTLWDARNCTPLSSQSTYADTHGWGRVKSIAVHPQQQGGESAASGTSFAFTVSMFQRVVRVWRVTSDCGDSGAPENDPGTLLQPLTIASSTSAETVGSSSGGDIGGLQQLALDPTGALLAATHATGVVDVWDARTVLEGTSPSAAANTVASTSPLTHLYTQDGYETAGATLGIAFHPDGSLLTTSDAGGRIVAWDTRSGQLAFHTGGRVGGHLRAARCVAWSPCGVRVASGGDDGVVHLYDARKLSKAGLGPHNDASGGAAPFHLLGHEDAVTSLSFYANPLRSGGRGTLGQVLPIGLVTTSLDHTVRIWDADTGLCVRTLDAGMPLYAQCRPPLPPISPRFASSTAIMAVGHSKNWLLYDVDTSDEAAVAGGSDVTVTENDIVVSAHSSAKDMRYSVLSSYASPPTHHEETGSDSSDDDDEMMALRKKPLPAQDQVKSSVCNTLQNGGDDDDNNDSDEDEMEMLRKKK</sequence>
<dbReference type="PANTHER" id="PTHR19846:SF0">
    <property type="entry name" value="PRE-MRNA PROCESSING FACTOR 4"/>
    <property type="match status" value="1"/>
</dbReference>
<feature type="compositionally biased region" description="Polar residues" evidence="2">
    <location>
        <begin position="577"/>
        <end position="587"/>
    </location>
</feature>
<dbReference type="SMART" id="SM00320">
    <property type="entry name" value="WD40"/>
    <property type="match status" value="6"/>
</dbReference>
<dbReference type="GO" id="GO:0046540">
    <property type="term" value="C:U4/U6 x U5 tri-snRNP complex"/>
    <property type="evidence" value="ECO:0007669"/>
    <property type="project" value="TreeGrafter"/>
</dbReference>
<reference evidence="3" key="1">
    <citation type="submission" date="2019-11" db="EMBL/GenBank/DDBJ databases">
        <title>Leishmania tarentolae CDS.</title>
        <authorList>
            <person name="Goto Y."/>
            <person name="Yamagishi J."/>
        </authorList>
    </citation>
    <scope>NUCLEOTIDE SEQUENCE [LARGE SCALE GENOMIC DNA]</scope>
    <source>
        <strain evidence="3">Parrot Tar II</strain>
    </source>
</reference>
<feature type="compositionally biased region" description="Acidic residues" evidence="2">
    <location>
        <begin position="590"/>
        <end position="603"/>
    </location>
</feature>
<dbReference type="SUPFAM" id="SSF50978">
    <property type="entry name" value="WD40 repeat-like"/>
    <property type="match status" value="1"/>
</dbReference>
<dbReference type="EMBL" id="BLBS01000027">
    <property type="protein sequence ID" value="GET88371.1"/>
    <property type="molecule type" value="Genomic_DNA"/>
</dbReference>
<feature type="repeat" description="WD" evidence="1">
    <location>
        <begin position="314"/>
        <end position="345"/>
    </location>
</feature>
<dbReference type="Pfam" id="PF00400">
    <property type="entry name" value="WD40"/>
    <property type="match status" value="3"/>
</dbReference>
<protein>
    <recommendedName>
        <fullName evidence="5">Guanine nucleotide-binding protein subunit beta-like protein</fullName>
    </recommendedName>
</protein>
<organism evidence="3 4">
    <name type="scientific">Leishmania tarentolae</name>
    <name type="common">Sauroleishmania tarentolae</name>
    <dbReference type="NCBI Taxonomy" id="5689"/>
    <lineage>
        <taxon>Eukaryota</taxon>
        <taxon>Discoba</taxon>
        <taxon>Euglenozoa</taxon>
        <taxon>Kinetoplastea</taxon>
        <taxon>Metakinetoplastina</taxon>
        <taxon>Trypanosomatida</taxon>
        <taxon>Trypanosomatidae</taxon>
        <taxon>Leishmaniinae</taxon>
        <taxon>Leishmania</taxon>
        <taxon>lizard Leishmania</taxon>
    </lineage>
</organism>
<keyword evidence="4" id="KW-1185">Reference proteome</keyword>
<evidence type="ECO:0000256" key="2">
    <source>
        <dbReference type="SAM" id="MobiDB-lite"/>
    </source>
</evidence>
<accession>A0A640KGP2</accession>
<dbReference type="InterPro" id="IPR036322">
    <property type="entry name" value="WD40_repeat_dom_sf"/>
</dbReference>
<comment type="caution">
    <text evidence="3">The sequence shown here is derived from an EMBL/GenBank/DDBJ whole genome shotgun (WGS) entry which is preliminary data.</text>
</comment>